<keyword evidence="2" id="KW-0614">Plasmid</keyword>
<keyword evidence="1" id="KW-0472">Membrane</keyword>
<sequence>MLNYVKYIFVGFMVVSIVLTVSYLALNQNANTRTIQEVKSLLSTASTGVLREQQDIQQDPKELVANLVSEVIKVQKNHGNNIRIKYVFLNKDGQPTDGEKMASVQFKIELLDDKQEVRSQAEQRLSLNTVVK</sequence>
<keyword evidence="1" id="KW-0812">Transmembrane</keyword>
<dbReference type="EMBL" id="CP019656">
    <property type="protein sequence ID" value="AVF28827.1"/>
    <property type="molecule type" value="Genomic_DNA"/>
</dbReference>
<keyword evidence="1" id="KW-1133">Transmembrane helix</keyword>
<gene>
    <name evidence="2" type="ORF">ERICIII_04823</name>
</gene>
<evidence type="ECO:0000256" key="1">
    <source>
        <dbReference type="SAM" id="Phobius"/>
    </source>
</evidence>
<organism evidence="2 3">
    <name type="scientific">Paenibacillus larvae subsp. larvae</name>
    <dbReference type="NCBI Taxonomy" id="147375"/>
    <lineage>
        <taxon>Bacteria</taxon>
        <taxon>Bacillati</taxon>
        <taxon>Bacillota</taxon>
        <taxon>Bacilli</taxon>
        <taxon>Bacillales</taxon>
        <taxon>Paenibacillaceae</taxon>
        <taxon>Paenibacillus</taxon>
    </lineage>
</organism>
<dbReference type="AlphaFoldDB" id="A0A2L1U7B7"/>
<feature type="transmembrane region" description="Helical" evidence="1">
    <location>
        <begin position="7"/>
        <end position="26"/>
    </location>
</feature>
<dbReference type="Proteomes" id="UP000239833">
    <property type="component" value="Plasmid unnamed1"/>
</dbReference>
<name>A0A2L1U7B7_9BACL</name>
<proteinExistence type="predicted"/>
<accession>A0A2L1U7B7</accession>
<dbReference type="RefSeq" id="WP_104932846.1">
    <property type="nucleotide sequence ID" value="NZ_CP019656.1"/>
</dbReference>
<reference evidence="3" key="1">
    <citation type="submission" date="2017-02" db="EMBL/GenBank/DDBJ databases">
        <title>Delineation of Paenibacillus larvae strains originating from foulbrood outbreaks.</title>
        <authorList>
            <person name="Beims H."/>
            <person name="Bunk B."/>
            <person name="Sproeer C."/>
            <person name="Mohr K.I."/>
            <person name="Pradella S."/>
            <person name="Guenther G."/>
            <person name="Rohde M."/>
            <person name="von der Ohe W."/>
            <person name="Steinert M."/>
        </authorList>
    </citation>
    <scope>NUCLEOTIDE SEQUENCE [LARGE SCALE GENOMIC DNA]</scope>
    <source>
        <strain evidence="3">Eric_III</strain>
        <plasmid evidence="3">Plasmid unnamed1</plasmid>
    </source>
</reference>
<geneLocation type="plasmid" evidence="2">
    <name>unnamed1</name>
</geneLocation>
<protein>
    <submittedName>
        <fullName evidence="2">Uncharacterized protein</fullName>
    </submittedName>
</protein>
<evidence type="ECO:0000313" key="3">
    <source>
        <dbReference type="Proteomes" id="UP000239833"/>
    </source>
</evidence>
<evidence type="ECO:0000313" key="2">
    <source>
        <dbReference type="EMBL" id="AVF28827.1"/>
    </source>
</evidence>